<protein>
    <recommendedName>
        <fullName evidence="4">Lipoprotein</fullName>
    </recommendedName>
</protein>
<feature type="chain" id="PRO_5041682423" description="Lipoprotein" evidence="1">
    <location>
        <begin position="24"/>
        <end position="100"/>
    </location>
</feature>
<accession>A0AA91ID50</accession>
<evidence type="ECO:0000313" key="3">
    <source>
        <dbReference type="Proteomes" id="UP000077852"/>
    </source>
</evidence>
<sequence>MKVFEIRVRCLVVVAAVCFAIVACDGKAQQAAVLEDIYQQVVDDSIVQYNMVKRQGSAIDLCVHAGLVSAAYLQAKDEPHYASWKQTERTDCAAAGMPQQ</sequence>
<organism evidence="2 3">
    <name type="scientific">Variovorax paradoxus</name>
    <dbReference type="NCBI Taxonomy" id="34073"/>
    <lineage>
        <taxon>Bacteria</taxon>
        <taxon>Pseudomonadati</taxon>
        <taxon>Pseudomonadota</taxon>
        <taxon>Betaproteobacteria</taxon>
        <taxon>Burkholderiales</taxon>
        <taxon>Comamonadaceae</taxon>
        <taxon>Variovorax</taxon>
    </lineage>
</organism>
<evidence type="ECO:0000256" key="1">
    <source>
        <dbReference type="SAM" id="SignalP"/>
    </source>
</evidence>
<gene>
    <name evidence="2" type="ORF">A3K87_05040</name>
</gene>
<dbReference type="AlphaFoldDB" id="A0AA91ID50"/>
<dbReference type="PROSITE" id="PS51257">
    <property type="entry name" value="PROKAR_LIPOPROTEIN"/>
    <property type="match status" value="1"/>
</dbReference>
<evidence type="ECO:0008006" key="4">
    <source>
        <dbReference type="Google" id="ProtNLM"/>
    </source>
</evidence>
<comment type="caution">
    <text evidence="2">The sequence shown here is derived from an EMBL/GenBank/DDBJ whole genome shotgun (WGS) entry which is preliminary data.</text>
</comment>
<feature type="signal peptide" evidence="1">
    <location>
        <begin position="1"/>
        <end position="23"/>
    </location>
</feature>
<reference evidence="2 3" key="1">
    <citation type="submission" date="2016-03" db="EMBL/GenBank/DDBJ databases">
        <title>Genome sequence of Variovorax paradoxus KB5.</title>
        <authorList>
            <person name="Jeong H."/>
            <person name="Hong C.E."/>
            <person name="Jo S.H."/>
            <person name="Park J.M."/>
        </authorList>
    </citation>
    <scope>NUCLEOTIDE SEQUENCE [LARGE SCALE GENOMIC DNA]</scope>
    <source>
        <strain evidence="2 3">KB5</strain>
    </source>
</reference>
<dbReference type="Proteomes" id="UP000077852">
    <property type="component" value="Unassembled WGS sequence"/>
</dbReference>
<dbReference type="EMBL" id="LVHG01000002">
    <property type="protein sequence ID" value="OAK66912.1"/>
    <property type="molecule type" value="Genomic_DNA"/>
</dbReference>
<keyword evidence="1" id="KW-0732">Signal</keyword>
<evidence type="ECO:0000313" key="2">
    <source>
        <dbReference type="EMBL" id="OAK66912.1"/>
    </source>
</evidence>
<dbReference type="RefSeq" id="WP_081265755.1">
    <property type="nucleotide sequence ID" value="NZ_LVHG01000002.1"/>
</dbReference>
<proteinExistence type="predicted"/>
<name>A0AA91ID50_VARPD</name>